<protein>
    <submittedName>
        <fullName evidence="1">Uncharacterized protein</fullName>
    </submittedName>
</protein>
<comment type="caution">
    <text evidence="1">The sequence shown here is derived from an EMBL/GenBank/DDBJ whole genome shotgun (WGS) entry which is preliminary data.</text>
</comment>
<keyword evidence="2" id="KW-1185">Reference proteome</keyword>
<dbReference type="EMBL" id="JADGJD010001443">
    <property type="protein sequence ID" value="KAJ3042126.1"/>
    <property type="molecule type" value="Genomic_DNA"/>
</dbReference>
<name>A0AAD5X1F8_9FUNG</name>
<organism evidence="1 2">
    <name type="scientific">Rhizophlyctis rosea</name>
    <dbReference type="NCBI Taxonomy" id="64517"/>
    <lineage>
        <taxon>Eukaryota</taxon>
        <taxon>Fungi</taxon>
        <taxon>Fungi incertae sedis</taxon>
        <taxon>Chytridiomycota</taxon>
        <taxon>Chytridiomycota incertae sedis</taxon>
        <taxon>Chytridiomycetes</taxon>
        <taxon>Rhizophlyctidales</taxon>
        <taxon>Rhizophlyctidaceae</taxon>
        <taxon>Rhizophlyctis</taxon>
    </lineage>
</organism>
<accession>A0AAD5X1F8</accession>
<reference evidence="1" key="1">
    <citation type="submission" date="2020-05" db="EMBL/GenBank/DDBJ databases">
        <title>Phylogenomic resolution of chytrid fungi.</title>
        <authorList>
            <person name="Stajich J.E."/>
            <person name="Amses K."/>
            <person name="Simmons R."/>
            <person name="Seto K."/>
            <person name="Myers J."/>
            <person name="Bonds A."/>
            <person name="Quandt C.A."/>
            <person name="Barry K."/>
            <person name="Liu P."/>
            <person name="Grigoriev I."/>
            <person name="Longcore J.E."/>
            <person name="James T.Y."/>
        </authorList>
    </citation>
    <scope>NUCLEOTIDE SEQUENCE</scope>
    <source>
        <strain evidence="1">JEL0318</strain>
    </source>
</reference>
<evidence type="ECO:0000313" key="2">
    <source>
        <dbReference type="Proteomes" id="UP001212841"/>
    </source>
</evidence>
<dbReference type="AlphaFoldDB" id="A0AAD5X1F8"/>
<evidence type="ECO:0000313" key="1">
    <source>
        <dbReference type="EMBL" id="KAJ3042126.1"/>
    </source>
</evidence>
<gene>
    <name evidence="1" type="ORF">HK097_002113</name>
</gene>
<proteinExistence type="predicted"/>
<sequence length="75" mass="8268">MEFVGKTHEGVRGARDGWGGTCVEAWFDDRKFDAFESVTAFEPEGLICVGIGEVDGAYCGKVEVKRPQKTVEKIQ</sequence>
<dbReference type="Proteomes" id="UP001212841">
    <property type="component" value="Unassembled WGS sequence"/>
</dbReference>